<comment type="caution">
    <text evidence="5">The sequence shown here is derived from an EMBL/GenBank/DDBJ whole genome shotgun (WGS) entry which is preliminary data.</text>
</comment>
<dbReference type="InterPro" id="IPR043128">
    <property type="entry name" value="Rev_trsase/Diguanyl_cyclase"/>
</dbReference>
<dbReference type="Gene3D" id="2.40.10.220">
    <property type="entry name" value="predicted glycosyltransferase like domains"/>
    <property type="match status" value="1"/>
</dbReference>
<dbReference type="CDD" id="cd01948">
    <property type="entry name" value="EAL"/>
    <property type="match status" value="1"/>
</dbReference>
<proteinExistence type="predicted"/>
<dbReference type="RefSeq" id="WP_184155814.1">
    <property type="nucleotide sequence ID" value="NZ_JACHKA010000001.1"/>
</dbReference>
<dbReference type="InterPro" id="IPR001633">
    <property type="entry name" value="EAL_dom"/>
</dbReference>
<accession>A0ABR6NJQ4</accession>
<name>A0ABR6NJQ4_9SPHN</name>
<dbReference type="InterPro" id="IPR052155">
    <property type="entry name" value="Biofilm_reg_signaling"/>
</dbReference>
<evidence type="ECO:0000259" key="2">
    <source>
        <dbReference type="PROSITE" id="PS50112"/>
    </source>
</evidence>
<dbReference type="PANTHER" id="PTHR44757">
    <property type="entry name" value="DIGUANYLATE CYCLASE DGCP"/>
    <property type="match status" value="1"/>
</dbReference>
<dbReference type="InterPro" id="IPR000160">
    <property type="entry name" value="GGDEF_dom"/>
</dbReference>
<dbReference type="Gene3D" id="3.30.70.270">
    <property type="match status" value="1"/>
</dbReference>
<gene>
    <name evidence="5" type="ORF">HNP60_003310</name>
</gene>
<dbReference type="Proteomes" id="UP001138540">
    <property type="component" value="Unassembled WGS sequence"/>
</dbReference>
<dbReference type="Pfam" id="PF00563">
    <property type="entry name" value="EAL"/>
    <property type="match status" value="1"/>
</dbReference>
<evidence type="ECO:0000313" key="5">
    <source>
        <dbReference type="EMBL" id="MBB5987336.1"/>
    </source>
</evidence>
<dbReference type="SUPFAM" id="SSF55785">
    <property type="entry name" value="PYP-like sensor domain (PAS domain)"/>
    <property type="match status" value="1"/>
</dbReference>
<dbReference type="NCBIfam" id="TIGR00254">
    <property type="entry name" value="GGDEF"/>
    <property type="match status" value="1"/>
</dbReference>
<dbReference type="InterPro" id="IPR000014">
    <property type="entry name" value="PAS"/>
</dbReference>
<keyword evidence="1" id="KW-0472">Membrane</keyword>
<dbReference type="EMBL" id="JACHKA010000001">
    <property type="protein sequence ID" value="MBB5987336.1"/>
    <property type="molecule type" value="Genomic_DNA"/>
</dbReference>
<feature type="domain" description="GGDEF" evidence="4">
    <location>
        <begin position="378"/>
        <end position="511"/>
    </location>
</feature>
<dbReference type="InterPro" id="IPR009875">
    <property type="entry name" value="PilZ_domain"/>
</dbReference>
<keyword evidence="6" id="KW-1185">Reference proteome</keyword>
<evidence type="ECO:0000259" key="3">
    <source>
        <dbReference type="PROSITE" id="PS50883"/>
    </source>
</evidence>
<dbReference type="SMART" id="SM00052">
    <property type="entry name" value="EAL"/>
    <property type="match status" value="1"/>
</dbReference>
<dbReference type="SMART" id="SM00267">
    <property type="entry name" value="GGDEF"/>
    <property type="match status" value="1"/>
</dbReference>
<dbReference type="PROSITE" id="PS50887">
    <property type="entry name" value="GGDEF"/>
    <property type="match status" value="1"/>
</dbReference>
<evidence type="ECO:0000313" key="6">
    <source>
        <dbReference type="Proteomes" id="UP001138540"/>
    </source>
</evidence>
<dbReference type="SUPFAM" id="SSF141868">
    <property type="entry name" value="EAL domain-like"/>
    <property type="match status" value="1"/>
</dbReference>
<feature type="domain" description="PAS" evidence="2">
    <location>
        <begin position="218"/>
        <end position="271"/>
    </location>
</feature>
<feature type="domain" description="EAL" evidence="3">
    <location>
        <begin position="520"/>
        <end position="771"/>
    </location>
</feature>
<dbReference type="Pfam" id="PF07238">
    <property type="entry name" value="PilZ"/>
    <property type="match status" value="1"/>
</dbReference>
<dbReference type="SMART" id="SM00091">
    <property type="entry name" value="PAS"/>
    <property type="match status" value="1"/>
</dbReference>
<dbReference type="Gene3D" id="3.30.450.20">
    <property type="entry name" value="PAS domain"/>
    <property type="match status" value="1"/>
</dbReference>
<protein>
    <submittedName>
        <fullName evidence="5">Diguanylate cyclase (GGDEF)-like protein</fullName>
    </submittedName>
</protein>
<feature type="transmembrane region" description="Helical" evidence="1">
    <location>
        <begin position="134"/>
        <end position="153"/>
    </location>
</feature>
<keyword evidence="1" id="KW-1133">Transmembrane helix</keyword>
<dbReference type="PANTHER" id="PTHR44757:SF2">
    <property type="entry name" value="BIOFILM ARCHITECTURE MAINTENANCE PROTEIN MBAA"/>
    <property type="match status" value="1"/>
</dbReference>
<reference evidence="5 6" key="1">
    <citation type="submission" date="2020-08" db="EMBL/GenBank/DDBJ databases">
        <title>Exploring microbial biodiversity for novel pathways involved in the catabolism of aromatic compounds derived from lignin.</title>
        <authorList>
            <person name="Elkins J."/>
        </authorList>
    </citation>
    <scope>NUCLEOTIDE SEQUENCE [LARGE SCALE GENOMIC DNA]</scope>
    <source>
        <strain evidence="5 6">B1D3A</strain>
    </source>
</reference>
<evidence type="ECO:0000256" key="1">
    <source>
        <dbReference type="SAM" id="Phobius"/>
    </source>
</evidence>
<feature type="transmembrane region" description="Helical" evidence="1">
    <location>
        <begin position="76"/>
        <end position="96"/>
    </location>
</feature>
<dbReference type="Pfam" id="PF00990">
    <property type="entry name" value="GGDEF"/>
    <property type="match status" value="1"/>
</dbReference>
<sequence>MSFVRPKVPSTQDSRPDWYAMIGAADEHNGDSLEQLARALRLIATSWPLLMIARAVLLGQAVGWWNIQAALVRPGFLIFLGAILVIDLGIMLAPRLPVFARLSPNQQLLVTAPFVALSSAVFATSAAAALGSDFFRLMVVTLTPALLAVAIFGRQRLLSIAYGLGGVIAFIGNIPVMDLLTPMLVFATGVTIVMAVEFRISRRATAQLRENMLTGDQAKAFLVDLEQSGRGWFWETDRAGNITYISETLAARLGRGQRQLLGRPFASLIAPPEPGTPNEGQRSLSFHLSTRTSFCDLAVRVAGTQDELWWSVSGQPAVTPFGQFLGFRGSGTDLTEMRRSQAEITRLAKFDSLTGLANRSHMLATLEQALTEQRGIMSECALLLLDLDRFKEVNDTMGHPAGDALLRQVAQRLLRLVGTDGKVGRLGGDEFEILLPGLSDRTRLTRLAKAIIETLSQPYSIEGSQVVIGASIGIAIAPTDGKNAETLTRNADLALYAAKDDGRGAFRYFAPAMHADAEDRRQLEQDLRLAIAARTLRIDYQPVVCASSEKITGFEALIRWDHPERGTISPTAFIPIAEEAGLIGAIGEWVIRTACTDAAGWPEGTRVAVNVSPIQFANPGFPSLIMSALAMAGLSANRLELEITESVFLADGADTDGMFTAIKNLGVRLALDDFGTGYSALGYLKHAPFDKIKIDQSFVRGAAIKGSRNAAIVKSIVNLAEALGMETTAEGAETMDELALIRSLGCSHVQGFVYGAPVDAAGVRAMLAAGKGHAEASGHKASREPRMAMLRSVTLMHDGHSYPARIRNISSRGAMVEGLVDVPIGTVFEIELIKGYNAQGTCRWSEGERMGIEFATAIDVERLRAPPEKEKVVTDIPDFYREGWRQTG</sequence>
<dbReference type="InterPro" id="IPR035919">
    <property type="entry name" value="EAL_sf"/>
</dbReference>
<dbReference type="SUPFAM" id="SSF55073">
    <property type="entry name" value="Nucleotide cyclase"/>
    <property type="match status" value="1"/>
</dbReference>
<feature type="transmembrane region" description="Helical" evidence="1">
    <location>
        <begin position="42"/>
        <end position="64"/>
    </location>
</feature>
<keyword evidence="1" id="KW-0812">Transmembrane</keyword>
<dbReference type="CDD" id="cd00130">
    <property type="entry name" value="PAS"/>
    <property type="match status" value="1"/>
</dbReference>
<dbReference type="PROSITE" id="PS50883">
    <property type="entry name" value="EAL"/>
    <property type="match status" value="1"/>
</dbReference>
<dbReference type="CDD" id="cd01949">
    <property type="entry name" value="GGDEF"/>
    <property type="match status" value="1"/>
</dbReference>
<dbReference type="InterPro" id="IPR035965">
    <property type="entry name" value="PAS-like_dom_sf"/>
</dbReference>
<feature type="transmembrane region" description="Helical" evidence="1">
    <location>
        <begin position="108"/>
        <end position="128"/>
    </location>
</feature>
<dbReference type="SUPFAM" id="SSF141371">
    <property type="entry name" value="PilZ domain-like"/>
    <property type="match status" value="1"/>
</dbReference>
<feature type="transmembrane region" description="Helical" evidence="1">
    <location>
        <begin position="160"/>
        <end position="177"/>
    </location>
</feature>
<organism evidence="5 6">
    <name type="scientific">Sphingobium lignivorans</name>
    <dbReference type="NCBI Taxonomy" id="2735886"/>
    <lineage>
        <taxon>Bacteria</taxon>
        <taxon>Pseudomonadati</taxon>
        <taxon>Pseudomonadota</taxon>
        <taxon>Alphaproteobacteria</taxon>
        <taxon>Sphingomonadales</taxon>
        <taxon>Sphingomonadaceae</taxon>
        <taxon>Sphingobium</taxon>
    </lineage>
</organism>
<dbReference type="PROSITE" id="PS50112">
    <property type="entry name" value="PAS"/>
    <property type="match status" value="1"/>
</dbReference>
<evidence type="ECO:0000259" key="4">
    <source>
        <dbReference type="PROSITE" id="PS50887"/>
    </source>
</evidence>
<dbReference type="Gene3D" id="3.20.20.450">
    <property type="entry name" value="EAL domain"/>
    <property type="match status" value="1"/>
</dbReference>
<dbReference type="InterPro" id="IPR029787">
    <property type="entry name" value="Nucleotide_cyclase"/>
</dbReference>